<accession>A0ABY6LWM6</accession>
<dbReference type="Gene3D" id="3.10.450.700">
    <property type="match status" value="1"/>
</dbReference>
<keyword evidence="2" id="KW-0238">DNA-binding</keyword>
<gene>
    <name evidence="3" type="ORF">LAZ67_X001416</name>
</gene>
<name>A0ABY6LWM6_9ARAC</name>
<dbReference type="Gene3D" id="3.30.2450.30">
    <property type="match status" value="1"/>
</dbReference>
<evidence type="ECO:0000256" key="2">
    <source>
        <dbReference type="ARBA" id="ARBA00023125"/>
    </source>
</evidence>
<dbReference type="PANTHER" id="PTHR12611">
    <property type="entry name" value="PUR-TRANSCRIPTIONAL ACTIVATOR"/>
    <property type="match status" value="1"/>
</dbReference>
<dbReference type="InterPro" id="IPR006628">
    <property type="entry name" value="PUR-bd_fam"/>
</dbReference>
<keyword evidence="4" id="KW-1185">Reference proteome</keyword>
<feature type="non-terminal residue" evidence="3">
    <location>
        <position position="1"/>
    </location>
</feature>
<protein>
    <submittedName>
        <fullName evidence="3">PURA</fullName>
    </submittedName>
</protein>
<evidence type="ECO:0000313" key="4">
    <source>
        <dbReference type="Proteomes" id="UP001235939"/>
    </source>
</evidence>
<sequence>MQVSQTISPGGQRAQIAIPAQGLVEFRNAITDILVEHFIKKTGSAAKVFEPTKLNVENKNFYFDIGENNREIYMRISE</sequence>
<organism evidence="3 4">
    <name type="scientific">Cordylochernes scorpioides</name>
    <dbReference type="NCBI Taxonomy" id="51811"/>
    <lineage>
        <taxon>Eukaryota</taxon>
        <taxon>Metazoa</taxon>
        <taxon>Ecdysozoa</taxon>
        <taxon>Arthropoda</taxon>
        <taxon>Chelicerata</taxon>
        <taxon>Arachnida</taxon>
        <taxon>Pseudoscorpiones</taxon>
        <taxon>Cheliferoidea</taxon>
        <taxon>Chernetidae</taxon>
        <taxon>Cordylochernes</taxon>
    </lineage>
</organism>
<proteinExistence type="inferred from homology"/>
<comment type="similarity">
    <text evidence="1">Belongs to the PUR DNA-binding protein family.</text>
</comment>
<dbReference type="PANTHER" id="PTHR12611:SF0">
    <property type="entry name" value="PURINE-RICH BINDING PROTEIN-ALPHA, ISOFORM B"/>
    <property type="match status" value="1"/>
</dbReference>
<dbReference type="Proteomes" id="UP001235939">
    <property type="component" value="Chromosome X"/>
</dbReference>
<reference evidence="3 4" key="1">
    <citation type="submission" date="2022-03" db="EMBL/GenBank/DDBJ databases">
        <title>A chromosomal length assembly of Cordylochernes scorpioides.</title>
        <authorList>
            <person name="Zeh D."/>
            <person name="Zeh J."/>
        </authorList>
    </citation>
    <scope>NUCLEOTIDE SEQUENCE [LARGE SCALE GENOMIC DNA]</scope>
    <source>
        <strain evidence="3">IN4F17</strain>
        <tissue evidence="3">Whole Body</tissue>
    </source>
</reference>
<dbReference type="EMBL" id="CP092886">
    <property type="protein sequence ID" value="UYV84170.1"/>
    <property type="molecule type" value="Genomic_DNA"/>
</dbReference>
<dbReference type="Pfam" id="PF04845">
    <property type="entry name" value="PurA"/>
    <property type="match status" value="1"/>
</dbReference>
<evidence type="ECO:0000256" key="1">
    <source>
        <dbReference type="ARBA" id="ARBA00009251"/>
    </source>
</evidence>
<evidence type="ECO:0000313" key="3">
    <source>
        <dbReference type="EMBL" id="UYV84170.1"/>
    </source>
</evidence>